<evidence type="ECO:0000256" key="8">
    <source>
        <dbReference type="HAMAP-Rule" id="MF_00158"/>
    </source>
</evidence>
<comment type="catalytic activity">
    <reaction evidence="7 8">
        <text>(R)-pantoate + beta-alanine + ATP = (R)-pantothenate + AMP + diphosphate + H(+)</text>
        <dbReference type="Rhea" id="RHEA:10912"/>
        <dbReference type="ChEBI" id="CHEBI:15378"/>
        <dbReference type="ChEBI" id="CHEBI:15980"/>
        <dbReference type="ChEBI" id="CHEBI:29032"/>
        <dbReference type="ChEBI" id="CHEBI:30616"/>
        <dbReference type="ChEBI" id="CHEBI:33019"/>
        <dbReference type="ChEBI" id="CHEBI:57966"/>
        <dbReference type="ChEBI" id="CHEBI:456215"/>
        <dbReference type="EC" id="6.3.2.1"/>
    </reaction>
</comment>
<comment type="function">
    <text evidence="8">Catalyzes the condensation of pantoate with beta-alanine in an ATP-dependent reaction via a pantoyl-adenylate intermediate.</text>
</comment>
<protein>
    <recommendedName>
        <fullName evidence="8">Pantothenate synthetase</fullName>
        <shortName evidence="8">PS</shortName>
        <ecNumber evidence="8">6.3.2.1</ecNumber>
    </recommendedName>
    <alternativeName>
        <fullName evidence="8">Pantoate--beta-alanine ligase</fullName>
    </alternativeName>
    <alternativeName>
        <fullName evidence="8">Pantoate-activating enzyme</fullName>
    </alternativeName>
</protein>
<comment type="pathway">
    <text evidence="1 8">Cofactor biosynthesis; (R)-pantothenate biosynthesis; (R)-pantothenate from (R)-pantoate and beta-alanine: step 1/1.</text>
</comment>
<dbReference type="AlphaFoldDB" id="A0A377J204"/>
<evidence type="ECO:0000256" key="1">
    <source>
        <dbReference type="ARBA" id="ARBA00004990"/>
    </source>
</evidence>
<dbReference type="PANTHER" id="PTHR21299:SF1">
    <property type="entry name" value="PANTOATE--BETA-ALANINE LIGASE"/>
    <property type="match status" value="1"/>
</dbReference>
<dbReference type="Gene3D" id="3.30.1300.10">
    <property type="entry name" value="Pantoate-beta-alanine ligase, C-terminal domain"/>
    <property type="match status" value="1"/>
</dbReference>
<comment type="subcellular location">
    <subcellularLocation>
        <location evidence="8">Cytoplasm</location>
    </subcellularLocation>
</comment>
<evidence type="ECO:0000313" key="9">
    <source>
        <dbReference type="EMBL" id="STO96335.1"/>
    </source>
</evidence>
<dbReference type="GO" id="GO:0015940">
    <property type="term" value="P:pantothenate biosynthetic process"/>
    <property type="evidence" value="ECO:0007669"/>
    <property type="project" value="UniProtKB-UniRule"/>
</dbReference>
<accession>A0A377J204</accession>
<feature type="binding site" evidence="8">
    <location>
        <position position="62"/>
    </location>
    <ligand>
        <name>beta-alanine</name>
        <dbReference type="ChEBI" id="CHEBI:57966"/>
    </ligand>
</feature>
<dbReference type="EMBL" id="UGHV01000001">
    <property type="protein sequence ID" value="STO96335.1"/>
    <property type="molecule type" value="Genomic_DNA"/>
</dbReference>
<dbReference type="GO" id="GO:0005829">
    <property type="term" value="C:cytosol"/>
    <property type="evidence" value="ECO:0007669"/>
    <property type="project" value="TreeGrafter"/>
</dbReference>
<dbReference type="HAMAP" id="MF_00158">
    <property type="entry name" value="PanC"/>
    <property type="match status" value="1"/>
</dbReference>
<dbReference type="InterPro" id="IPR014729">
    <property type="entry name" value="Rossmann-like_a/b/a_fold"/>
</dbReference>
<evidence type="ECO:0000313" key="10">
    <source>
        <dbReference type="Proteomes" id="UP000254841"/>
    </source>
</evidence>
<comment type="miscellaneous">
    <text evidence="8">The reaction proceeds by a bi uni uni bi ping pong mechanism.</text>
</comment>
<keyword evidence="3 8" id="KW-0436">Ligase</keyword>
<feature type="active site" description="Proton donor" evidence="8">
    <location>
        <position position="38"/>
    </location>
</feature>
<organism evidence="9 10">
    <name type="scientific">Helicobacter canis</name>
    <dbReference type="NCBI Taxonomy" id="29419"/>
    <lineage>
        <taxon>Bacteria</taxon>
        <taxon>Pseudomonadati</taxon>
        <taxon>Campylobacterota</taxon>
        <taxon>Epsilonproteobacteria</taxon>
        <taxon>Campylobacterales</taxon>
        <taxon>Helicobacteraceae</taxon>
        <taxon>Helicobacter</taxon>
    </lineage>
</organism>
<evidence type="ECO:0000256" key="5">
    <source>
        <dbReference type="ARBA" id="ARBA00022741"/>
    </source>
</evidence>
<evidence type="ECO:0000256" key="6">
    <source>
        <dbReference type="ARBA" id="ARBA00022840"/>
    </source>
</evidence>
<dbReference type="PANTHER" id="PTHR21299">
    <property type="entry name" value="CYTIDYLATE KINASE/PANTOATE-BETA-ALANINE LIGASE"/>
    <property type="match status" value="1"/>
</dbReference>
<dbReference type="GO" id="GO:0005524">
    <property type="term" value="F:ATP binding"/>
    <property type="evidence" value="ECO:0007669"/>
    <property type="project" value="UniProtKB-KW"/>
</dbReference>
<comment type="subunit">
    <text evidence="8">Homodimer.</text>
</comment>
<keyword evidence="5 8" id="KW-0547">Nucleotide-binding</keyword>
<dbReference type="InterPro" id="IPR003721">
    <property type="entry name" value="Pantoate_ligase"/>
</dbReference>
<dbReference type="GO" id="GO:0004592">
    <property type="term" value="F:pantoate-beta-alanine ligase activity"/>
    <property type="evidence" value="ECO:0007669"/>
    <property type="project" value="UniProtKB-UniRule"/>
</dbReference>
<feature type="binding site" evidence="8">
    <location>
        <begin position="197"/>
        <end position="200"/>
    </location>
    <ligand>
        <name>ATP</name>
        <dbReference type="ChEBI" id="CHEBI:30616"/>
    </ligand>
</feature>
<feature type="binding site" evidence="8">
    <location>
        <begin position="160"/>
        <end position="163"/>
    </location>
    <ligand>
        <name>ATP</name>
        <dbReference type="ChEBI" id="CHEBI:30616"/>
    </ligand>
</feature>
<feature type="binding site" evidence="8">
    <location>
        <begin position="31"/>
        <end position="38"/>
    </location>
    <ligand>
        <name>ATP</name>
        <dbReference type="ChEBI" id="CHEBI:30616"/>
    </ligand>
</feature>
<evidence type="ECO:0000256" key="7">
    <source>
        <dbReference type="ARBA" id="ARBA00048258"/>
    </source>
</evidence>
<reference evidence="9 10" key="1">
    <citation type="submission" date="2018-06" db="EMBL/GenBank/DDBJ databases">
        <authorList>
            <consortium name="Pathogen Informatics"/>
            <person name="Doyle S."/>
        </authorList>
    </citation>
    <scope>NUCLEOTIDE SEQUENCE [LARGE SCALE GENOMIC DNA]</scope>
    <source>
        <strain evidence="9 10">NCTC12410</strain>
    </source>
</reference>
<name>A0A377J204_9HELI</name>
<dbReference type="Gene3D" id="3.40.50.620">
    <property type="entry name" value="HUPs"/>
    <property type="match status" value="1"/>
</dbReference>
<dbReference type="SUPFAM" id="SSF52374">
    <property type="entry name" value="Nucleotidylyl transferase"/>
    <property type="match status" value="1"/>
</dbReference>
<feature type="binding site" evidence="8">
    <location>
        <position position="189"/>
    </location>
    <ligand>
        <name>ATP</name>
        <dbReference type="ChEBI" id="CHEBI:30616"/>
    </ligand>
</feature>
<dbReference type="Proteomes" id="UP000254841">
    <property type="component" value="Unassembled WGS sequence"/>
</dbReference>
<evidence type="ECO:0000256" key="3">
    <source>
        <dbReference type="ARBA" id="ARBA00022598"/>
    </source>
</evidence>
<proteinExistence type="inferred from homology"/>
<keyword evidence="6 8" id="KW-0067">ATP-binding</keyword>
<comment type="similarity">
    <text evidence="2 8">Belongs to the pantothenate synthetase family.</text>
</comment>
<keyword evidence="8" id="KW-0963">Cytoplasm</keyword>
<feature type="binding site" evidence="8">
    <location>
        <position position="166"/>
    </location>
    <ligand>
        <name>(R)-pantoate</name>
        <dbReference type="ChEBI" id="CHEBI:15980"/>
    </ligand>
</feature>
<dbReference type="InterPro" id="IPR042176">
    <property type="entry name" value="Pantoate_ligase_C"/>
</dbReference>
<evidence type="ECO:0000256" key="2">
    <source>
        <dbReference type="ARBA" id="ARBA00009256"/>
    </source>
</evidence>
<dbReference type="CDD" id="cd00560">
    <property type="entry name" value="PanC"/>
    <property type="match status" value="1"/>
</dbReference>
<gene>
    <name evidence="8 9" type="primary">panC</name>
    <name evidence="9" type="ORF">NCTC12410_00144</name>
</gene>
<dbReference type="Pfam" id="PF02569">
    <property type="entry name" value="Pantoate_ligase"/>
    <property type="match status" value="1"/>
</dbReference>
<dbReference type="NCBIfam" id="TIGR00018">
    <property type="entry name" value="panC"/>
    <property type="match status" value="1"/>
</dbReference>
<sequence>MNAPILRTKNELLAFINKLDSRQDLGLVPTMGALHNGHKSLIQASIQDNPHTIVSIFVNPTQFAPNEDLSTYPRSLEQDYALCDALGVSAVFAPSVEEMYPSAQGAGALCDSALDEVRLLPPKSMGYVLEGFARPTHFAGVLQVVLKLFMLTRANNAYFGQKDAQQLLLIKRMVRDLCLPICIHGCPIVRDEFGLALSSRNAYLSDEERVQALRLHQALESIKQAYNQGITAAKELQNIGIKVLNNMDIEYLEIIDENLALIEDLRQGGGACIVVLVVRVGRVRLLDNLWLEPN</sequence>
<dbReference type="OrthoDB" id="9773087at2"/>
<evidence type="ECO:0000256" key="4">
    <source>
        <dbReference type="ARBA" id="ARBA00022655"/>
    </source>
</evidence>
<keyword evidence="4 8" id="KW-0566">Pantothenate biosynthesis</keyword>
<feature type="binding site" evidence="8">
    <location>
        <position position="62"/>
    </location>
    <ligand>
        <name>(R)-pantoate</name>
        <dbReference type="ChEBI" id="CHEBI:15980"/>
    </ligand>
</feature>
<dbReference type="UniPathway" id="UPA00028">
    <property type="reaction ID" value="UER00005"/>
</dbReference>
<dbReference type="EC" id="6.3.2.1" evidence="8"/>